<dbReference type="GO" id="GO:0008654">
    <property type="term" value="P:phospholipid biosynthetic process"/>
    <property type="evidence" value="ECO:0007669"/>
    <property type="project" value="InterPro"/>
</dbReference>
<comment type="caution">
    <text evidence="3">The sequence shown here is derived from an EMBL/GenBank/DDBJ whole genome shotgun (WGS) entry which is preliminary data.</text>
</comment>
<dbReference type="GO" id="GO:0016020">
    <property type="term" value="C:membrane"/>
    <property type="evidence" value="ECO:0007669"/>
    <property type="project" value="InterPro"/>
</dbReference>
<evidence type="ECO:0000313" key="4">
    <source>
        <dbReference type="Proteomes" id="UP000226080"/>
    </source>
</evidence>
<dbReference type="Gene3D" id="1.20.120.1760">
    <property type="match status" value="1"/>
</dbReference>
<keyword evidence="1" id="KW-0472">Membrane</keyword>
<organism evidence="3 5">
    <name type="scientific">Aggregatibacter actinomycetemcomitans</name>
    <name type="common">Actinobacillus actinomycetemcomitans</name>
    <name type="synonym">Haemophilus actinomycetemcomitans</name>
    <dbReference type="NCBI Taxonomy" id="714"/>
    <lineage>
        <taxon>Bacteria</taxon>
        <taxon>Pseudomonadati</taxon>
        <taxon>Pseudomonadota</taxon>
        <taxon>Gammaproteobacteria</taxon>
        <taxon>Pasteurellales</taxon>
        <taxon>Pasteurellaceae</taxon>
        <taxon>Aggregatibacter</taxon>
    </lineage>
</organism>
<dbReference type="GO" id="GO:0016780">
    <property type="term" value="F:phosphotransferase activity, for other substituted phosphate groups"/>
    <property type="evidence" value="ECO:0007669"/>
    <property type="project" value="InterPro"/>
</dbReference>
<keyword evidence="1" id="KW-0812">Transmembrane</keyword>
<reference evidence="2 4" key="1">
    <citation type="submission" date="2017-10" db="EMBL/GenBank/DDBJ databases">
        <title>Draft genome sequences of Aggregatibacter actinomycetemcomitans strains 310a and 310b.</title>
        <authorList>
            <person name="May A.C."/>
            <person name="Ohta H."/>
            <person name="Maeda H."/>
            <person name="Kokeguchi S."/>
            <person name="Cugini C."/>
        </authorList>
    </citation>
    <scope>NUCLEOTIDE SEQUENCE [LARGE SCALE GENOMIC DNA]</scope>
    <source>
        <strain evidence="2 4">310b</strain>
    </source>
</reference>
<evidence type="ECO:0000313" key="3">
    <source>
        <dbReference type="EMBL" id="TYA38576.1"/>
    </source>
</evidence>
<sequence>MSIYDLKPKFQNLLRPFTVKLAQHGVTANQVTLTACAVSVILGLILTALSAYHWLFLLIPLWLFVRMALNAIDGMLAREFNQKSRLGGYLNEITDVVSDAALYLPFALIFPFDAFQIGLIIWLSALTEFCGVLGQVQGKTRRYDGPLGKSDRAFLFGLLGLFYAVIPTLPAWLYWAAWVVVILLIMTCIKRVKSGLAEANSL</sequence>
<dbReference type="Proteomes" id="UP000226080">
    <property type="component" value="Unassembled WGS sequence"/>
</dbReference>
<dbReference type="EMBL" id="VSED01000021">
    <property type="protein sequence ID" value="TYA38576.1"/>
    <property type="molecule type" value="Genomic_DNA"/>
</dbReference>
<feature type="transmembrane region" description="Helical" evidence="1">
    <location>
        <begin position="150"/>
        <end position="166"/>
    </location>
</feature>
<evidence type="ECO:0000313" key="5">
    <source>
        <dbReference type="Proteomes" id="UP000323012"/>
    </source>
</evidence>
<dbReference type="AlphaFoldDB" id="A0AB74N4W8"/>
<dbReference type="Pfam" id="PF01066">
    <property type="entry name" value="CDP-OH_P_transf"/>
    <property type="match status" value="1"/>
</dbReference>
<protein>
    <submittedName>
        <fullName evidence="3">CDP-alcohol phosphatidyltransferase family protein</fullName>
    </submittedName>
</protein>
<keyword evidence="4" id="KW-1185">Reference proteome</keyword>
<name>A0AB74N4W8_AGGAC</name>
<proteinExistence type="predicted"/>
<dbReference type="EMBL" id="PCGW01000019">
    <property type="protein sequence ID" value="PHO19992.1"/>
    <property type="molecule type" value="Genomic_DNA"/>
</dbReference>
<accession>A0AB74N4W8</accession>
<dbReference type="InterPro" id="IPR043130">
    <property type="entry name" value="CDP-OH_PTrfase_TM_dom"/>
</dbReference>
<reference evidence="3 5" key="2">
    <citation type="submission" date="2019-08" db="EMBL/GenBank/DDBJ databases">
        <title>Whole genome sequencing of Aggregatibacter actinomycetemcomitans cultured from blood stream infections in Denmark reveals a novel phylogenetic lineage expressing serotype a membrane O polysaccharide.</title>
        <authorList>
            <person name="Nedergaard S."/>
            <person name="Kobel C.M."/>
            <person name="Nielsen M.B."/>
            <person name="Moeller R.T."/>
            <person name="Jensen A.B."/>
            <person name="Noerskov-Lauritsen N."/>
        </authorList>
    </citation>
    <scope>NUCLEOTIDE SEQUENCE [LARGE SCALE GENOMIC DNA]</scope>
    <source>
        <strain evidence="3 5">PN_563</strain>
    </source>
</reference>
<dbReference type="RefSeq" id="WP_005540428.1">
    <property type="nucleotide sequence ID" value="NZ_CP016553.1"/>
</dbReference>
<gene>
    <name evidence="2" type="ORF">CQR80_09140</name>
    <name evidence="3" type="ORF">FXB79_07925</name>
</gene>
<dbReference type="Proteomes" id="UP000323012">
    <property type="component" value="Unassembled WGS sequence"/>
</dbReference>
<evidence type="ECO:0000256" key="1">
    <source>
        <dbReference type="SAM" id="Phobius"/>
    </source>
</evidence>
<dbReference type="InterPro" id="IPR000462">
    <property type="entry name" value="CDP-OH_P_trans"/>
</dbReference>
<feature type="transmembrane region" description="Helical" evidence="1">
    <location>
        <begin position="116"/>
        <end position="138"/>
    </location>
</feature>
<evidence type="ECO:0000313" key="2">
    <source>
        <dbReference type="EMBL" id="PHO19992.1"/>
    </source>
</evidence>
<keyword evidence="1" id="KW-1133">Transmembrane helix</keyword>